<proteinExistence type="predicted"/>
<reference evidence="3 4" key="1">
    <citation type="submission" date="2018-05" db="EMBL/GenBank/DDBJ databases">
        <title>Micromonospora from Atacama Desert.</title>
        <authorList>
            <person name="Carro L."/>
            <person name="Goodfellow M."/>
            <person name="Klenk H.-P."/>
        </authorList>
    </citation>
    <scope>NUCLEOTIDE SEQUENCE [LARGE SCALE GENOMIC DNA]</scope>
    <source>
        <strain evidence="3 4">LB39</strain>
    </source>
</reference>
<evidence type="ECO:0000256" key="2">
    <source>
        <dbReference type="SAM" id="SignalP"/>
    </source>
</evidence>
<sequence>MRARRVIAAASVAALGVLSLAACGKSAPNIAAYVGDTTYSLTRVDGIYDEVQAQYGEAIQRRAAQEGATPSPEDLRSKVTRQDVVDLLVSLDLGKRVAAAKNLQVPDVISPQQLEQTLEVPASTEYAKLWGEWIDLLQVLNQQLPPAELSDESLMAVYGALQDVDAISGGMSIADVRQAFGDGGFVRSATALSTALEEEAGRVDVSINPRFRNVGVPSMVNKGQTPIFYSLPYINEAGPVTDISTLEPLPSSDAPSAEGPAPDEGTAS</sequence>
<dbReference type="RefSeq" id="WP_124778348.1">
    <property type="nucleotide sequence ID" value="NZ_JBEZFR010000002.1"/>
</dbReference>
<accession>A0A3N9W068</accession>
<evidence type="ECO:0000313" key="3">
    <source>
        <dbReference type="EMBL" id="RQW94157.1"/>
    </source>
</evidence>
<evidence type="ECO:0000313" key="4">
    <source>
        <dbReference type="Proteomes" id="UP000282312"/>
    </source>
</evidence>
<feature type="region of interest" description="Disordered" evidence="1">
    <location>
        <begin position="242"/>
        <end position="268"/>
    </location>
</feature>
<name>A0A3N9W068_9ACTN</name>
<keyword evidence="4" id="KW-1185">Reference proteome</keyword>
<comment type="caution">
    <text evidence="3">The sequence shown here is derived from an EMBL/GenBank/DDBJ whole genome shotgun (WGS) entry which is preliminary data.</text>
</comment>
<feature type="chain" id="PRO_5018061846" evidence="2">
    <location>
        <begin position="22"/>
        <end position="268"/>
    </location>
</feature>
<dbReference type="AlphaFoldDB" id="A0A3N9W068"/>
<organism evidence="3 4">
    <name type="scientific">Micromonospora inaquosa</name>
    <dbReference type="NCBI Taxonomy" id="2203716"/>
    <lineage>
        <taxon>Bacteria</taxon>
        <taxon>Bacillati</taxon>
        <taxon>Actinomycetota</taxon>
        <taxon>Actinomycetes</taxon>
        <taxon>Micromonosporales</taxon>
        <taxon>Micromonosporaceae</taxon>
        <taxon>Micromonospora</taxon>
    </lineage>
</organism>
<keyword evidence="2" id="KW-0732">Signal</keyword>
<gene>
    <name evidence="3" type="ORF">DLJ59_34830</name>
</gene>
<dbReference type="PROSITE" id="PS51257">
    <property type="entry name" value="PROKAR_LIPOPROTEIN"/>
    <property type="match status" value="1"/>
</dbReference>
<evidence type="ECO:0000256" key="1">
    <source>
        <dbReference type="SAM" id="MobiDB-lite"/>
    </source>
</evidence>
<protein>
    <submittedName>
        <fullName evidence="3">Uncharacterized protein</fullName>
    </submittedName>
</protein>
<feature type="signal peptide" evidence="2">
    <location>
        <begin position="1"/>
        <end position="21"/>
    </location>
</feature>
<dbReference type="OrthoDB" id="3373416at2"/>
<dbReference type="EMBL" id="QGSZ01000391">
    <property type="protein sequence ID" value="RQW94157.1"/>
    <property type="molecule type" value="Genomic_DNA"/>
</dbReference>
<dbReference type="Proteomes" id="UP000282312">
    <property type="component" value="Unassembled WGS sequence"/>
</dbReference>